<protein>
    <submittedName>
        <fullName evidence="1">Uncharacterized protein</fullName>
    </submittedName>
</protein>
<gene>
    <name evidence="1" type="ORF">TEGL_14070</name>
</gene>
<proteinExistence type="predicted"/>
<evidence type="ECO:0000313" key="2">
    <source>
        <dbReference type="Proteomes" id="UP001348492"/>
    </source>
</evidence>
<dbReference type="Proteomes" id="UP001348492">
    <property type="component" value="Chromosome"/>
</dbReference>
<reference evidence="1 2" key="1">
    <citation type="journal article" date="2023" name="PLoS ONE">
        <title>Genome-based metabolic and phylogenomic analysis of three Terrisporobacter species.</title>
        <authorList>
            <person name="Boer T."/>
            <person name="Bengelsdorf F.R."/>
            <person name="Bomeke M."/>
            <person name="Daniel R."/>
            <person name="Poehlein A."/>
        </authorList>
    </citation>
    <scope>NUCLEOTIDE SEQUENCE [LARGE SCALE GENOMIC DNA]</scope>
    <source>
        <strain evidence="1 2">DSM 1288</strain>
    </source>
</reference>
<accession>A0ABZ2ETA8</accession>
<dbReference type="EMBL" id="CP117523">
    <property type="protein sequence ID" value="WWD83007.1"/>
    <property type="molecule type" value="Genomic_DNA"/>
</dbReference>
<organism evidence="1 2">
    <name type="scientific">Terrisporobacter glycolicus ATCC 14880 = DSM 1288</name>
    <dbReference type="NCBI Taxonomy" id="1121315"/>
    <lineage>
        <taxon>Bacteria</taxon>
        <taxon>Bacillati</taxon>
        <taxon>Bacillota</taxon>
        <taxon>Clostridia</taxon>
        <taxon>Peptostreptococcales</taxon>
        <taxon>Peptostreptococcaceae</taxon>
        <taxon>Terrisporobacter</taxon>
    </lineage>
</organism>
<keyword evidence="2" id="KW-1185">Reference proteome</keyword>
<sequence>MDKKLNDFLNNKSMSTKYINMKLINNKVHSIYVIKIN</sequence>
<evidence type="ECO:0000313" key="1">
    <source>
        <dbReference type="EMBL" id="WWD83007.1"/>
    </source>
</evidence>
<name>A0ABZ2ETA8_9FIRM</name>